<dbReference type="PANTHER" id="PTHR36178:SF1">
    <property type="entry name" value="SODIUM_GLUTAMATE SYMPORTER"/>
    <property type="match status" value="1"/>
</dbReference>
<comment type="similarity">
    <text evidence="1">Belongs to the glutamate:Na(+) symporter (ESS) (TC 2.A.27) family.</text>
</comment>
<keyword evidence="1" id="KW-0812">Transmembrane</keyword>
<feature type="transmembrane region" description="Helical" evidence="1">
    <location>
        <begin position="280"/>
        <end position="300"/>
    </location>
</feature>
<keyword evidence="1" id="KW-1133">Transmembrane helix</keyword>
<keyword evidence="1" id="KW-0997">Cell inner membrane</keyword>
<evidence type="ECO:0000256" key="1">
    <source>
        <dbReference type="HAMAP-Rule" id="MF_02062"/>
    </source>
</evidence>
<dbReference type="GO" id="GO:0015813">
    <property type="term" value="P:L-glutamate transmembrane transport"/>
    <property type="evidence" value="ECO:0007669"/>
    <property type="project" value="UniProtKB-UniRule"/>
</dbReference>
<dbReference type="PANTHER" id="PTHR36178">
    <property type="entry name" value="SLR0625 PROTEIN"/>
    <property type="match status" value="1"/>
</dbReference>
<keyword evidence="1" id="KW-0406">Ion transport</keyword>
<evidence type="ECO:0000313" key="4">
    <source>
        <dbReference type="Proteomes" id="UP000286482"/>
    </source>
</evidence>
<keyword evidence="1" id="KW-1003">Cell membrane</keyword>
<reference evidence="3 4" key="1">
    <citation type="submission" date="2018-09" db="EMBL/GenBank/DDBJ databases">
        <authorList>
            <person name="Wang Z."/>
        </authorList>
    </citation>
    <scope>NUCLEOTIDE SEQUENCE [LARGE SCALE GENOMIC DNA]</scope>
    <source>
        <strain evidence="3 4">ALS 81</strain>
    </source>
</reference>
<keyword evidence="1" id="KW-0915">Sodium</keyword>
<proteinExistence type="inferred from homology"/>
<keyword evidence="1" id="KW-0472">Membrane</keyword>
<dbReference type="AlphaFoldDB" id="A0A420EI24"/>
<feature type="transmembrane region" description="Helical" evidence="1">
    <location>
        <begin position="168"/>
        <end position="186"/>
    </location>
</feature>
<comment type="subcellular location">
    <subcellularLocation>
        <location evidence="1">Cell inner membrane</location>
        <topology evidence="1">Multi-pass membrane protein</topology>
    </subcellularLocation>
</comment>
<feature type="transmembrane region" description="Helical" evidence="1">
    <location>
        <begin position="128"/>
        <end position="148"/>
    </location>
</feature>
<dbReference type="NCBIfam" id="TIGR00210">
    <property type="entry name" value="gltS"/>
    <property type="match status" value="1"/>
</dbReference>
<dbReference type="EMBL" id="RAQO01000004">
    <property type="protein sequence ID" value="RKF20349.1"/>
    <property type="molecule type" value="Genomic_DNA"/>
</dbReference>
<keyword evidence="1" id="KW-0029">Amino-acid transport</keyword>
<keyword evidence="1" id="KW-0813">Transport</keyword>
<keyword evidence="1" id="KW-0739">Sodium transport</keyword>
<dbReference type="OrthoDB" id="4921038at2"/>
<feature type="transmembrane region" description="Helical" evidence="1">
    <location>
        <begin position="341"/>
        <end position="362"/>
    </location>
</feature>
<feature type="transmembrane region" description="Helical" evidence="1">
    <location>
        <begin position="37"/>
        <end position="58"/>
    </location>
</feature>
<feature type="transmembrane region" description="Helical" evidence="1">
    <location>
        <begin position="215"/>
        <end position="234"/>
    </location>
</feature>
<keyword evidence="4" id="KW-1185">Reference proteome</keyword>
<evidence type="ECO:0000256" key="2">
    <source>
        <dbReference type="NCBIfam" id="TIGR00210"/>
    </source>
</evidence>
<feature type="transmembrane region" description="Helical" evidence="1">
    <location>
        <begin position="374"/>
        <end position="397"/>
    </location>
</feature>
<feature type="transmembrane region" description="Helical" evidence="1">
    <location>
        <begin position="306"/>
        <end position="329"/>
    </location>
</feature>
<evidence type="ECO:0000313" key="3">
    <source>
        <dbReference type="EMBL" id="RKF20349.1"/>
    </source>
</evidence>
<dbReference type="Pfam" id="PF03616">
    <property type="entry name" value="Glt_symporter"/>
    <property type="match status" value="1"/>
</dbReference>
<feature type="transmembrane region" description="Helical" evidence="1">
    <location>
        <begin position="96"/>
        <end position="121"/>
    </location>
</feature>
<dbReference type="RefSeq" id="WP_120354353.1">
    <property type="nucleotide sequence ID" value="NZ_RAQO01000004.1"/>
</dbReference>
<dbReference type="GO" id="GO:0015501">
    <property type="term" value="F:glutamate:sodium symporter activity"/>
    <property type="evidence" value="ECO:0007669"/>
    <property type="project" value="UniProtKB-UniRule"/>
</dbReference>
<dbReference type="GO" id="GO:0005886">
    <property type="term" value="C:plasma membrane"/>
    <property type="evidence" value="ECO:0007669"/>
    <property type="project" value="UniProtKB-SubCell"/>
</dbReference>
<protein>
    <recommendedName>
        <fullName evidence="1 2">Sodium/glutamate symporter</fullName>
    </recommendedName>
</protein>
<accession>A0A420EI24</accession>
<sequence length="399" mass="42815">MDALEAGGFFSFTLAILLLFMGKTALAKYDLLRNYSIPEPVIGGFICATVVALIYFVLDVKITFDLQVRDVLLLYFFAAMGLNADIKSLVRGGKPLLILVGLAAFYIVLQNSIGMLVAGAFGMDPKAGLMSGSISLIGGVGTTLAWAPTFVEKLGIENAMELGIASNTIGLIFACVVGGPIAKYLMRKYQLNGNQSKPLDVGQSYSKPHEMIDSYSLLYAWLRLNLALMLGYGLNQGLDLIGIELPLFVSCLMAGIVLGNRINKLLPKQDVEGADRGLSLISDICLGMFIVMALMDLKVWELSGLVVYLSVVMSIQILISVMFAILIVFRLMGKDYDATVICSGFGGITLGSTATAIANMTAVSKQHGASHKAFIVVPLVCGFFVDIINVVAINFFIAL</sequence>
<comment type="function">
    <text evidence="1">Catalyzes the sodium-dependent transport of glutamate.</text>
</comment>
<dbReference type="HAMAP" id="MF_02062">
    <property type="entry name" value="GltS"/>
    <property type="match status" value="1"/>
</dbReference>
<gene>
    <name evidence="1 3" type="primary">gltS</name>
    <name evidence="3" type="ORF">DBZ36_07880</name>
</gene>
<dbReference type="InterPro" id="IPR004445">
    <property type="entry name" value="GltS"/>
</dbReference>
<organism evidence="3 4">
    <name type="scientific">Alginatibacterium sediminis</name>
    <dbReference type="NCBI Taxonomy" id="2164068"/>
    <lineage>
        <taxon>Bacteria</taxon>
        <taxon>Pseudomonadati</taxon>
        <taxon>Pseudomonadota</taxon>
        <taxon>Gammaproteobacteria</taxon>
        <taxon>Alteromonadales</taxon>
        <taxon>Alteromonadaceae</taxon>
        <taxon>Alginatibacterium</taxon>
    </lineage>
</organism>
<name>A0A420EI24_9ALTE</name>
<keyword evidence="1" id="KW-0769">Symport</keyword>
<dbReference type="Proteomes" id="UP000286482">
    <property type="component" value="Unassembled WGS sequence"/>
</dbReference>
<comment type="caution">
    <text evidence="3">The sequence shown here is derived from an EMBL/GenBank/DDBJ whole genome shotgun (WGS) entry which is preliminary data.</text>
</comment>
<feature type="transmembrane region" description="Helical" evidence="1">
    <location>
        <begin position="240"/>
        <end position="259"/>
    </location>
</feature>
<feature type="transmembrane region" description="Helical" evidence="1">
    <location>
        <begin position="70"/>
        <end position="90"/>
    </location>
</feature>